<dbReference type="Gene3D" id="1.10.30.50">
    <property type="match status" value="1"/>
</dbReference>
<dbReference type="Proteomes" id="UP001201549">
    <property type="component" value="Unassembled WGS sequence"/>
</dbReference>
<proteinExistence type="predicted"/>
<keyword evidence="2" id="KW-0378">Hydrolase</keyword>
<dbReference type="EMBL" id="JAKOGG010000010">
    <property type="protein sequence ID" value="MCS4557568.1"/>
    <property type="molecule type" value="Genomic_DNA"/>
</dbReference>
<evidence type="ECO:0000313" key="2">
    <source>
        <dbReference type="EMBL" id="MCS4557568.1"/>
    </source>
</evidence>
<dbReference type="Pfam" id="PF01844">
    <property type="entry name" value="HNH"/>
    <property type="match status" value="1"/>
</dbReference>
<gene>
    <name evidence="2" type="ORF">L9G74_14050</name>
</gene>
<keyword evidence="2" id="KW-0540">Nuclease</keyword>
<sequence>MTIEVTLRLAASRTTRKYQTEDRARRGIYQWLVKHSDISDKKASFFSPIDGHQVYEHIEQLAEFAPSNNTSFYLSPAWLNLREEVLATREHRCALCNKTRAEHNIALEVDHILPRSKYRELELDINNLQILCFECNRGKRAKVRG</sequence>
<evidence type="ECO:0000313" key="3">
    <source>
        <dbReference type="Proteomes" id="UP001201549"/>
    </source>
</evidence>
<organism evidence="2 3">
    <name type="scientific">Shewanella electrica</name>
    <dbReference type="NCBI Taxonomy" id="515560"/>
    <lineage>
        <taxon>Bacteria</taxon>
        <taxon>Pseudomonadati</taxon>
        <taxon>Pseudomonadota</taxon>
        <taxon>Gammaproteobacteria</taxon>
        <taxon>Alteromonadales</taxon>
        <taxon>Shewanellaceae</taxon>
        <taxon>Shewanella</taxon>
    </lineage>
</organism>
<feature type="domain" description="HNH nuclease" evidence="1">
    <location>
        <begin position="81"/>
        <end position="137"/>
    </location>
</feature>
<dbReference type="RefSeq" id="WP_238897043.1">
    <property type="nucleotide sequence ID" value="NZ_JAKOGG010000010.1"/>
</dbReference>
<comment type="caution">
    <text evidence="2">The sequence shown here is derived from an EMBL/GenBank/DDBJ whole genome shotgun (WGS) entry which is preliminary data.</text>
</comment>
<dbReference type="SMART" id="SM00507">
    <property type="entry name" value="HNHc"/>
    <property type="match status" value="1"/>
</dbReference>
<dbReference type="GO" id="GO:0004519">
    <property type="term" value="F:endonuclease activity"/>
    <property type="evidence" value="ECO:0007669"/>
    <property type="project" value="UniProtKB-KW"/>
</dbReference>
<evidence type="ECO:0000259" key="1">
    <source>
        <dbReference type="SMART" id="SM00507"/>
    </source>
</evidence>
<reference evidence="3" key="2">
    <citation type="submission" date="2023-07" db="EMBL/GenBank/DDBJ databases">
        <title>Shewanella mangrovi sp. nov., an acetaldehyde- degrading bacterium isolated from mangrove sediment.</title>
        <authorList>
            <person name="Liu Y."/>
        </authorList>
    </citation>
    <scope>NUCLEOTIDE SEQUENCE [LARGE SCALE GENOMIC DNA]</scope>
    <source>
        <strain evidence="3">C32</strain>
    </source>
</reference>
<dbReference type="InterPro" id="IPR002711">
    <property type="entry name" value="HNH"/>
</dbReference>
<name>A0ABT2FMK6_9GAMM</name>
<dbReference type="CDD" id="cd00085">
    <property type="entry name" value="HNHc"/>
    <property type="match status" value="1"/>
</dbReference>
<protein>
    <submittedName>
        <fullName evidence="2">HNH endonuclease</fullName>
    </submittedName>
</protein>
<dbReference type="InterPro" id="IPR003615">
    <property type="entry name" value="HNH_nuc"/>
</dbReference>
<accession>A0ABT2FMK6</accession>
<reference evidence="2 3" key="1">
    <citation type="submission" date="2022-02" db="EMBL/GenBank/DDBJ databases">
        <authorList>
            <person name="Zhuang L."/>
        </authorList>
    </citation>
    <scope>NUCLEOTIDE SEQUENCE [LARGE SCALE GENOMIC DNA]</scope>
    <source>
        <strain evidence="2 3">C32</strain>
    </source>
</reference>
<keyword evidence="2" id="KW-0255">Endonuclease</keyword>
<keyword evidence="3" id="KW-1185">Reference proteome</keyword>